<dbReference type="EMBL" id="QRZH01000001">
    <property type="protein sequence ID" value="RGV59855.1"/>
    <property type="molecule type" value="Genomic_DNA"/>
</dbReference>
<feature type="domain" description="Metallo-beta-lactamase" evidence="5">
    <location>
        <begin position="14"/>
        <end position="195"/>
    </location>
</feature>
<dbReference type="InterPro" id="IPR036866">
    <property type="entry name" value="RibonucZ/Hydroxyglut_hydro"/>
</dbReference>
<evidence type="ECO:0000256" key="4">
    <source>
        <dbReference type="ARBA" id="ARBA00022833"/>
    </source>
</evidence>
<protein>
    <submittedName>
        <fullName evidence="6">MBL fold metallo-hydrolase</fullName>
    </submittedName>
</protein>
<dbReference type="AlphaFoldDB" id="A0A412YQT0"/>
<dbReference type="Gene3D" id="3.60.15.10">
    <property type="entry name" value="Ribonuclease Z/Hydroxyacylglutathione hydrolase-like"/>
    <property type="match status" value="1"/>
</dbReference>
<dbReference type="GO" id="GO:0016787">
    <property type="term" value="F:hydrolase activity"/>
    <property type="evidence" value="ECO:0007669"/>
    <property type="project" value="UniProtKB-KW"/>
</dbReference>
<sequence>MALELLRIENEPVNSNCFILFDKVVGLRCVVVDPGSENCAVIDMVLEKNKLIPEYIILTHEHFDHIWGCNYLVNKYSTRIICSKQCAFAIRDAKRNHSLFYNQKGFIISKVDILLEDVQFKFLWEGYDIYFENARGHTNAGVFFKIDHYLFTGDTLIKGIRTVTKLYTGSRSELIDTLEVIEKMKGKKMVVCPGHGECFELDTYDMKLAL</sequence>
<keyword evidence="4" id="KW-0862">Zinc</keyword>
<dbReference type="PANTHER" id="PTHR46233:SF3">
    <property type="entry name" value="HYDROXYACYLGLUTATHIONE HYDROLASE GLOC"/>
    <property type="match status" value="1"/>
</dbReference>
<proteinExistence type="predicted"/>
<reference evidence="6 7" key="1">
    <citation type="submission" date="2018-08" db="EMBL/GenBank/DDBJ databases">
        <title>A genome reference for cultivated species of the human gut microbiota.</title>
        <authorList>
            <person name="Zou Y."/>
            <person name="Xue W."/>
            <person name="Luo G."/>
        </authorList>
    </citation>
    <scope>NUCLEOTIDE SEQUENCE [LARGE SCALE GENOMIC DNA]</scope>
    <source>
        <strain evidence="6 7">AF14-26</strain>
    </source>
</reference>
<evidence type="ECO:0000259" key="5">
    <source>
        <dbReference type="SMART" id="SM00849"/>
    </source>
</evidence>
<dbReference type="InterPro" id="IPR051453">
    <property type="entry name" value="MBL_Glyoxalase_II"/>
</dbReference>
<dbReference type="Proteomes" id="UP000286270">
    <property type="component" value="Unassembled WGS sequence"/>
</dbReference>
<dbReference type="InterPro" id="IPR001279">
    <property type="entry name" value="Metallo-B-lactamas"/>
</dbReference>
<dbReference type="SMART" id="SM00849">
    <property type="entry name" value="Lactamase_B"/>
    <property type="match status" value="1"/>
</dbReference>
<evidence type="ECO:0000256" key="1">
    <source>
        <dbReference type="ARBA" id="ARBA00001947"/>
    </source>
</evidence>
<evidence type="ECO:0000256" key="2">
    <source>
        <dbReference type="ARBA" id="ARBA00022723"/>
    </source>
</evidence>
<evidence type="ECO:0000313" key="6">
    <source>
        <dbReference type="EMBL" id="RGV59855.1"/>
    </source>
</evidence>
<dbReference type="CDD" id="cd06262">
    <property type="entry name" value="metallo-hydrolase-like_MBL-fold"/>
    <property type="match status" value="1"/>
</dbReference>
<comment type="cofactor">
    <cofactor evidence="1">
        <name>Zn(2+)</name>
        <dbReference type="ChEBI" id="CHEBI:29105"/>
    </cofactor>
</comment>
<name>A0A412YQT0_BACFG</name>
<evidence type="ECO:0000313" key="7">
    <source>
        <dbReference type="Proteomes" id="UP000286270"/>
    </source>
</evidence>
<dbReference type="SUPFAM" id="SSF56281">
    <property type="entry name" value="Metallo-hydrolase/oxidoreductase"/>
    <property type="match status" value="1"/>
</dbReference>
<dbReference type="PANTHER" id="PTHR46233">
    <property type="entry name" value="HYDROXYACYLGLUTATHIONE HYDROLASE GLOC"/>
    <property type="match status" value="1"/>
</dbReference>
<dbReference type="GO" id="GO:0046872">
    <property type="term" value="F:metal ion binding"/>
    <property type="evidence" value="ECO:0007669"/>
    <property type="project" value="UniProtKB-KW"/>
</dbReference>
<accession>A0A412YQT0</accession>
<keyword evidence="3 6" id="KW-0378">Hydrolase</keyword>
<dbReference type="RefSeq" id="WP_122141609.1">
    <property type="nucleotide sequence ID" value="NZ_JAFKPL010000006.1"/>
</dbReference>
<keyword evidence="2" id="KW-0479">Metal-binding</keyword>
<dbReference type="Pfam" id="PF00753">
    <property type="entry name" value="Lactamase_B"/>
    <property type="match status" value="1"/>
</dbReference>
<comment type="caution">
    <text evidence="6">The sequence shown here is derived from an EMBL/GenBank/DDBJ whole genome shotgun (WGS) entry which is preliminary data.</text>
</comment>
<organism evidence="6 7">
    <name type="scientific">Bacteroides fragilis</name>
    <dbReference type="NCBI Taxonomy" id="817"/>
    <lineage>
        <taxon>Bacteria</taxon>
        <taxon>Pseudomonadati</taxon>
        <taxon>Bacteroidota</taxon>
        <taxon>Bacteroidia</taxon>
        <taxon>Bacteroidales</taxon>
        <taxon>Bacteroidaceae</taxon>
        <taxon>Bacteroides</taxon>
    </lineage>
</organism>
<evidence type="ECO:0000256" key="3">
    <source>
        <dbReference type="ARBA" id="ARBA00022801"/>
    </source>
</evidence>
<gene>
    <name evidence="6" type="ORF">DWW08_01775</name>
</gene>